<dbReference type="Gene3D" id="1.10.1240.40">
    <property type="entry name" value="ENT domain"/>
    <property type="match status" value="1"/>
</dbReference>
<dbReference type="PANTHER" id="PTHR31917:SF59">
    <property type="entry name" value="ENT DOMAIN-CONTAINING PROTEIN"/>
    <property type="match status" value="1"/>
</dbReference>
<evidence type="ECO:0000259" key="4">
    <source>
        <dbReference type="PROSITE" id="PS51138"/>
    </source>
</evidence>
<evidence type="ECO:0000313" key="6">
    <source>
        <dbReference type="Proteomes" id="UP001459277"/>
    </source>
</evidence>
<dbReference type="EMBL" id="JAZDWU010000012">
    <property type="protein sequence ID" value="KAK9982970.1"/>
    <property type="molecule type" value="Genomic_DNA"/>
</dbReference>
<keyword evidence="6" id="KW-1185">Reference proteome</keyword>
<dbReference type="PANTHER" id="PTHR31917">
    <property type="entry name" value="AGENET DOMAIN-CONTAINING PROTEIN-RELATED"/>
    <property type="match status" value="1"/>
</dbReference>
<dbReference type="InterPro" id="IPR014002">
    <property type="entry name" value="Agenet_dom_plant"/>
</dbReference>
<evidence type="ECO:0000256" key="3">
    <source>
        <dbReference type="SAM" id="MobiDB-lite"/>
    </source>
</evidence>
<dbReference type="Pfam" id="PF03735">
    <property type="entry name" value="ENT"/>
    <property type="match status" value="1"/>
</dbReference>
<comment type="subcellular location">
    <subcellularLocation>
        <location evidence="1">Nucleus</location>
    </subcellularLocation>
</comment>
<comment type="caution">
    <text evidence="5">The sequence shown here is derived from an EMBL/GenBank/DDBJ whole genome shotgun (WGS) entry which is preliminary data.</text>
</comment>
<dbReference type="SMART" id="SM00743">
    <property type="entry name" value="Agenet"/>
    <property type="match status" value="2"/>
</dbReference>
<keyword evidence="2" id="KW-0539">Nucleus</keyword>
<dbReference type="InterPro" id="IPR036142">
    <property type="entry name" value="ENT_dom-like_sf"/>
</dbReference>
<sequence length="403" mass="45715">MRFKEGNLVEVLKKENDPCGCWFPGIVASADGNNCIVRYKGVINNKGEPVVERVHGEDVRPRPPIEKGGGWKVGDIAEVFDIQCWRVAKIVKVLKNVHFVVRLFGSIQLREFHKSNLRVRQAWHNNKWSVVGKFTENKQAGDNHTQDYSEQPGSLICRAPPQAIRQGIHLRVANAKKHLKDKHNHNGMCLPERTSKRSHIHCSEPPSSEDPRVRSCKKRKSSPNARRCDQPLMRNHCFFMQVDDPSSPKVRVDEKSRNKSIEMDAKMKKETNNWIHNTSVLPLFSEGSDQCSIASCSLNAYDDYPGENSGDHVEIILDNSDAESSFPPLVSKRNSPPSPRHKQEVDVHKLELQAYKSTVQALYASGPLSWEQESLLTNLRLSLHISNEEHLLQLRHLLSTQVG</sequence>
<evidence type="ECO:0000256" key="1">
    <source>
        <dbReference type="ARBA" id="ARBA00004123"/>
    </source>
</evidence>
<feature type="domain" description="ENT" evidence="4">
    <location>
        <begin position="343"/>
        <end position="403"/>
    </location>
</feature>
<feature type="region of interest" description="Disordered" evidence="3">
    <location>
        <begin position="178"/>
        <end position="227"/>
    </location>
</feature>
<gene>
    <name evidence="5" type="ORF">SO802_032495</name>
</gene>
<dbReference type="Gene3D" id="2.30.30.140">
    <property type="match status" value="1"/>
</dbReference>
<protein>
    <recommendedName>
        <fullName evidence="4">ENT domain-containing protein</fullName>
    </recommendedName>
</protein>
<dbReference type="GO" id="GO:0005634">
    <property type="term" value="C:nucleus"/>
    <property type="evidence" value="ECO:0007669"/>
    <property type="project" value="UniProtKB-SubCell"/>
</dbReference>
<feature type="region of interest" description="Disordered" evidence="3">
    <location>
        <begin position="324"/>
        <end position="344"/>
    </location>
</feature>
<evidence type="ECO:0000256" key="2">
    <source>
        <dbReference type="ARBA" id="ARBA00023242"/>
    </source>
</evidence>
<dbReference type="PROSITE" id="PS51138">
    <property type="entry name" value="ENT"/>
    <property type="match status" value="1"/>
</dbReference>
<name>A0AAW2BAG8_9ROSI</name>
<organism evidence="5 6">
    <name type="scientific">Lithocarpus litseifolius</name>
    <dbReference type="NCBI Taxonomy" id="425828"/>
    <lineage>
        <taxon>Eukaryota</taxon>
        <taxon>Viridiplantae</taxon>
        <taxon>Streptophyta</taxon>
        <taxon>Embryophyta</taxon>
        <taxon>Tracheophyta</taxon>
        <taxon>Spermatophyta</taxon>
        <taxon>Magnoliopsida</taxon>
        <taxon>eudicotyledons</taxon>
        <taxon>Gunneridae</taxon>
        <taxon>Pentapetalae</taxon>
        <taxon>rosids</taxon>
        <taxon>fabids</taxon>
        <taxon>Fagales</taxon>
        <taxon>Fagaceae</taxon>
        <taxon>Lithocarpus</taxon>
    </lineage>
</organism>
<dbReference type="SUPFAM" id="SSF158639">
    <property type="entry name" value="ENT-like"/>
    <property type="match status" value="1"/>
</dbReference>
<dbReference type="AlphaFoldDB" id="A0AAW2BAG8"/>
<dbReference type="Proteomes" id="UP001459277">
    <property type="component" value="Unassembled WGS sequence"/>
</dbReference>
<proteinExistence type="predicted"/>
<dbReference type="Pfam" id="PF05641">
    <property type="entry name" value="Agenet"/>
    <property type="match status" value="1"/>
</dbReference>
<dbReference type="SMART" id="SM01191">
    <property type="entry name" value="ENT"/>
    <property type="match status" value="1"/>
</dbReference>
<reference evidence="5 6" key="1">
    <citation type="submission" date="2024-01" db="EMBL/GenBank/DDBJ databases">
        <title>A telomere-to-telomere, gap-free genome of sweet tea (Lithocarpus litseifolius).</title>
        <authorList>
            <person name="Zhou J."/>
        </authorList>
    </citation>
    <scope>NUCLEOTIDE SEQUENCE [LARGE SCALE GENOMIC DNA]</scope>
    <source>
        <strain evidence="5">Zhou-2022a</strain>
        <tissue evidence="5">Leaf</tissue>
    </source>
</reference>
<dbReference type="InterPro" id="IPR008395">
    <property type="entry name" value="Agenet-like_dom"/>
</dbReference>
<dbReference type="InterPro" id="IPR005491">
    <property type="entry name" value="ENT_dom"/>
</dbReference>
<accession>A0AAW2BAG8</accession>
<evidence type="ECO:0000313" key="5">
    <source>
        <dbReference type="EMBL" id="KAK9982970.1"/>
    </source>
</evidence>